<evidence type="ECO:0000313" key="1">
    <source>
        <dbReference type="EMBL" id="CAD8770299.1"/>
    </source>
</evidence>
<name>A0A7S0USD0_9CHLO</name>
<reference evidence="1" key="1">
    <citation type="submission" date="2021-01" db="EMBL/GenBank/DDBJ databases">
        <authorList>
            <person name="Corre E."/>
            <person name="Pelletier E."/>
            <person name="Niang G."/>
            <person name="Scheremetjew M."/>
            <person name="Finn R."/>
            <person name="Kale V."/>
            <person name="Holt S."/>
            <person name="Cochrane G."/>
            <person name="Meng A."/>
            <person name="Brown T."/>
            <person name="Cohen L."/>
        </authorList>
    </citation>
    <scope>NUCLEOTIDE SEQUENCE</scope>
    <source>
        <strain evidence="1">SAG 63-3</strain>
    </source>
</reference>
<sequence length="108" mass="11931">MIAIRQAVKLTGAAKPIAAVAQRSMTLSGVKGFSEHEKTIEDLYFTKEDQRLLGKILNKVKAQSDVADKTIAEGIKAAEVNAVKGLVSKYNISEEDVSFLLKWKHTHY</sequence>
<proteinExistence type="predicted"/>
<organism evidence="1">
    <name type="scientific">Polytomella parva</name>
    <dbReference type="NCBI Taxonomy" id="51329"/>
    <lineage>
        <taxon>Eukaryota</taxon>
        <taxon>Viridiplantae</taxon>
        <taxon>Chlorophyta</taxon>
        <taxon>core chlorophytes</taxon>
        <taxon>Chlorophyceae</taxon>
        <taxon>CS clade</taxon>
        <taxon>Chlamydomonadales</taxon>
        <taxon>Chlamydomonadaceae</taxon>
        <taxon>Polytomella</taxon>
    </lineage>
</organism>
<dbReference type="AlphaFoldDB" id="A0A7S0USD0"/>
<gene>
    <name evidence="1" type="ORF">PPAR00522_LOCUS6700</name>
</gene>
<protein>
    <submittedName>
        <fullName evidence="1">Uncharacterized protein</fullName>
    </submittedName>
</protein>
<accession>A0A7S0USD0</accession>
<dbReference type="EMBL" id="HBFM01010544">
    <property type="protein sequence ID" value="CAD8770299.1"/>
    <property type="molecule type" value="Transcribed_RNA"/>
</dbReference>